<evidence type="ECO:0000256" key="6">
    <source>
        <dbReference type="HAMAP-Rule" id="MF_00073"/>
    </source>
</evidence>
<dbReference type="GO" id="GO:0031564">
    <property type="term" value="P:transcription antitermination"/>
    <property type="evidence" value="ECO:0007669"/>
    <property type="project" value="UniProtKB-KW"/>
</dbReference>
<feature type="compositionally biased region" description="Basic residues" evidence="7">
    <location>
        <begin position="169"/>
        <end position="182"/>
    </location>
</feature>
<reference evidence="9 10" key="1">
    <citation type="submission" date="2018-04" db="EMBL/GenBank/DDBJ databases">
        <title>Novel Campyloabacter and Helicobacter Species and Strains.</title>
        <authorList>
            <person name="Mannion A.J."/>
            <person name="Shen Z."/>
            <person name="Fox J.G."/>
        </authorList>
    </citation>
    <scope>NUCLEOTIDE SEQUENCE [LARGE SCALE GENOMIC DNA]</scope>
    <source>
        <strain evidence="9 10">MIT 97-5075</strain>
    </source>
</reference>
<comment type="similarity">
    <text evidence="1 6">Belongs to the NusB family.</text>
</comment>
<protein>
    <recommendedName>
        <fullName evidence="6">Transcription antitermination protein NusB</fullName>
    </recommendedName>
    <alternativeName>
        <fullName evidence="6">Antitermination factor NusB</fullName>
    </alternativeName>
</protein>
<evidence type="ECO:0000259" key="8">
    <source>
        <dbReference type="Pfam" id="PF01029"/>
    </source>
</evidence>
<evidence type="ECO:0000256" key="2">
    <source>
        <dbReference type="ARBA" id="ARBA00022814"/>
    </source>
</evidence>
<sequence>MATRAQVRIAVVQLLYAKDLGNEQAISGAAVFLDSKKIRHKQQEFALFLLHGICQDESLIMQVMEVFVKEWDIGRLGIIEKNILKLGIFELLKTKTQKAIVINEAIELTKIFNIEDACKLVNGVLDNVAKTSTDDIAKLIEERQAQIARSNLAQSVSTESPTNSNKSHNTTKKQKNNHNKKRLPLEIHSKTKRHSQSKKEVAFPKYNKIPLKQNNKKSSSYYDNKQSKIAKDS</sequence>
<dbReference type="PANTHER" id="PTHR11078:SF3">
    <property type="entry name" value="ANTITERMINATION NUSB DOMAIN-CONTAINING PROTEIN"/>
    <property type="match status" value="1"/>
</dbReference>
<feature type="region of interest" description="Disordered" evidence="7">
    <location>
        <begin position="150"/>
        <end position="233"/>
    </location>
</feature>
<dbReference type="HAMAP" id="MF_00073">
    <property type="entry name" value="NusB"/>
    <property type="match status" value="1"/>
</dbReference>
<dbReference type="OrthoDB" id="9797817at2"/>
<evidence type="ECO:0000313" key="9">
    <source>
        <dbReference type="EMBL" id="RDU70505.1"/>
    </source>
</evidence>
<evidence type="ECO:0000313" key="10">
    <source>
        <dbReference type="Proteomes" id="UP000256424"/>
    </source>
</evidence>
<evidence type="ECO:0000256" key="7">
    <source>
        <dbReference type="SAM" id="MobiDB-lite"/>
    </source>
</evidence>
<dbReference type="GO" id="GO:0006353">
    <property type="term" value="P:DNA-templated transcription termination"/>
    <property type="evidence" value="ECO:0007669"/>
    <property type="project" value="UniProtKB-UniRule"/>
</dbReference>
<dbReference type="Proteomes" id="UP000256424">
    <property type="component" value="Unassembled WGS sequence"/>
</dbReference>
<dbReference type="AlphaFoldDB" id="A0A3D8J018"/>
<evidence type="ECO:0000256" key="1">
    <source>
        <dbReference type="ARBA" id="ARBA00005952"/>
    </source>
</evidence>
<comment type="caution">
    <text evidence="9">The sequence shown here is derived from an EMBL/GenBank/DDBJ whole genome shotgun (WGS) entry which is preliminary data.</text>
</comment>
<evidence type="ECO:0000256" key="3">
    <source>
        <dbReference type="ARBA" id="ARBA00022884"/>
    </source>
</evidence>
<feature type="compositionally biased region" description="Polar residues" evidence="7">
    <location>
        <begin position="212"/>
        <end position="224"/>
    </location>
</feature>
<keyword evidence="3 6" id="KW-0694">RNA-binding</keyword>
<evidence type="ECO:0000256" key="4">
    <source>
        <dbReference type="ARBA" id="ARBA00023015"/>
    </source>
</evidence>
<gene>
    <name evidence="6" type="primary">nusB</name>
    <name evidence="9" type="ORF">CQA66_08055</name>
</gene>
<dbReference type="PANTHER" id="PTHR11078">
    <property type="entry name" value="N UTILIZATION SUBSTANCE PROTEIN B-RELATED"/>
    <property type="match status" value="1"/>
</dbReference>
<keyword evidence="4 6" id="KW-0805">Transcription regulation</keyword>
<dbReference type="InterPro" id="IPR006027">
    <property type="entry name" value="NusB_RsmB_TIM44"/>
</dbReference>
<accession>A0A3D8J018</accession>
<dbReference type="GO" id="GO:0005829">
    <property type="term" value="C:cytosol"/>
    <property type="evidence" value="ECO:0007669"/>
    <property type="project" value="TreeGrafter"/>
</dbReference>
<keyword evidence="10" id="KW-1185">Reference proteome</keyword>
<evidence type="ECO:0000256" key="5">
    <source>
        <dbReference type="ARBA" id="ARBA00023163"/>
    </source>
</evidence>
<name>A0A3D8J018_9HELI</name>
<dbReference type="GO" id="GO:0003723">
    <property type="term" value="F:RNA binding"/>
    <property type="evidence" value="ECO:0007669"/>
    <property type="project" value="UniProtKB-UniRule"/>
</dbReference>
<keyword evidence="5 6" id="KW-0804">Transcription</keyword>
<feature type="compositionally biased region" description="Polar residues" evidence="7">
    <location>
        <begin position="150"/>
        <end position="161"/>
    </location>
</feature>
<dbReference type="NCBIfam" id="TIGR01951">
    <property type="entry name" value="nusB"/>
    <property type="match status" value="1"/>
</dbReference>
<dbReference type="SUPFAM" id="SSF48013">
    <property type="entry name" value="NusB-like"/>
    <property type="match status" value="1"/>
</dbReference>
<dbReference type="Pfam" id="PF01029">
    <property type="entry name" value="NusB"/>
    <property type="match status" value="1"/>
</dbReference>
<feature type="domain" description="NusB/RsmB/TIM44" evidence="8">
    <location>
        <begin position="6"/>
        <end position="130"/>
    </location>
</feature>
<keyword evidence="2 6" id="KW-0889">Transcription antitermination</keyword>
<dbReference type="Gene3D" id="1.10.940.10">
    <property type="entry name" value="NusB-like"/>
    <property type="match status" value="1"/>
</dbReference>
<dbReference type="RefSeq" id="WP_104763369.1">
    <property type="nucleotide sequence ID" value="NZ_FZPM01000020.1"/>
</dbReference>
<dbReference type="InterPro" id="IPR011605">
    <property type="entry name" value="NusB_fam"/>
</dbReference>
<comment type="function">
    <text evidence="6">Involved in transcription antitermination. Required for transcription of ribosomal RNA (rRNA) genes. Binds specifically to the boxA antiterminator sequence of the ribosomal RNA (rrn) operons.</text>
</comment>
<organism evidence="9 10">
    <name type="scientific">Helicobacter aurati</name>
    <dbReference type="NCBI Taxonomy" id="137778"/>
    <lineage>
        <taxon>Bacteria</taxon>
        <taxon>Pseudomonadati</taxon>
        <taxon>Campylobacterota</taxon>
        <taxon>Epsilonproteobacteria</taxon>
        <taxon>Campylobacterales</taxon>
        <taxon>Helicobacteraceae</taxon>
        <taxon>Helicobacter</taxon>
    </lineage>
</organism>
<dbReference type="EMBL" id="NXLW01000019">
    <property type="protein sequence ID" value="RDU70505.1"/>
    <property type="molecule type" value="Genomic_DNA"/>
</dbReference>
<proteinExistence type="inferred from homology"/>
<dbReference type="InterPro" id="IPR035926">
    <property type="entry name" value="NusB-like_sf"/>
</dbReference>